<evidence type="ECO:0000313" key="3">
    <source>
        <dbReference type="Proteomes" id="UP000682713"/>
    </source>
</evidence>
<keyword evidence="1" id="KW-0812">Transmembrane</keyword>
<feature type="transmembrane region" description="Helical" evidence="1">
    <location>
        <begin position="261"/>
        <end position="282"/>
    </location>
</feature>
<keyword evidence="1" id="KW-1133">Transmembrane helix</keyword>
<sequence length="706" mass="82792">MILMKSVFRNEGLLLLRNKFLAIPLLVNILCWGYVIISYEIKPIHYEERAAAFYQSFIWMLLLNLLIVGLFAVYMASKDRDSDFEQLVVTYEVKNVDWVIGKWLITQLYGLCITVITIIVQAIWFVSAAMTVGDWFKNIFYVFIQMEGAFFLLISFGFLFAILIKSMLAYLVIPAILVLSLMFPFDYVGQAYIWDNPKFHLLTPFDYMFIGSPYEGIWGIHHVFKRSLFHQGATVLLGIVVIILALILFRRNRKSYKEKKMIPIIATIIIIPTIVLSGMRFMQYDQALKQYIATGQQYAKSFDREGEYDEWMNSYYEVHKDDQPYDFSMEKTNLNVKFQADDQIKVDSTLTIKNKGNKAVNEVFLTLYHGLEIKECTSEKSVSCSRENDFITLHFDQMIQPGEEFDLDFHYDGKILQYRDDGYIEQAFIKNQRMYLPKEAGWYPLIGKRPLVIAREHNNLYPQFELRNARLVEDFPTDFTVNIMRENKKVPLALTIPEISEDVYQGTSQYGLSLVGGNFMEEKVGNIRVVAHPEVFNGAKEVIGRYQKAWSFMEDWLEVSMSPSVVYVMSDNYYYQIHDSVNHDFFVIRSASVDDWGIAYEMINEIYPEISEGYNEDFRIIVDAMEWIIMNQLHEQVSFVEWYKSTWWGAEEDLTLVNMLQTYEDKGHDQFKDVLKYLFNYWNGLENKQDFNMKDALNEYEGESKS</sequence>
<dbReference type="RefSeq" id="WP_213109014.1">
    <property type="nucleotide sequence ID" value="NZ_JAGYPJ010000001.1"/>
</dbReference>
<comment type="caution">
    <text evidence="2">The sequence shown here is derived from an EMBL/GenBank/DDBJ whole genome shotgun (WGS) entry which is preliminary data.</text>
</comment>
<feature type="transmembrane region" description="Helical" evidence="1">
    <location>
        <begin position="168"/>
        <end position="185"/>
    </location>
</feature>
<feature type="transmembrane region" description="Helical" evidence="1">
    <location>
        <begin position="228"/>
        <end position="249"/>
    </location>
</feature>
<dbReference type="InterPro" id="IPR042097">
    <property type="entry name" value="Aminopeptidase_N-like_N_sf"/>
</dbReference>
<dbReference type="Gene3D" id="2.60.40.1730">
    <property type="entry name" value="tricorn interacting facor f3 domain"/>
    <property type="match status" value="1"/>
</dbReference>
<evidence type="ECO:0000256" key="1">
    <source>
        <dbReference type="SAM" id="Phobius"/>
    </source>
</evidence>
<keyword evidence="3" id="KW-1185">Reference proteome</keyword>
<dbReference type="AlphaFoldDB" id="A0A942THM3"/>
<feature type="transmembrane region" description="Helical" evidence="1">
    <location>
        <begin position="108"/>
        <end position="127"/>
    </location>
</feature>
<reference evidence="2 3" key="1">
    <citation type="submission" date="2021-05" db="EMBL/GenBank/DDBJ databases">
        <title>Novel Bacillus species.</title>
        <authorList>
            <person name="Liu G."/>
        </authorList>
    </citation>
    <scope>NUCLEOTIDE SEQUENCE [LARGE SCALE GENOMIC DNA]</scope>
    <source>
        <strain evidence="2 3">FJAT-49732</strain>
    </source>
</reference>
<protein>
    <submittedName>
        <fullName evidence="2">Uncharacterized protein</fullName>
    </submittedName>
</protein>
<evidence type="ECO:0000313" key="2">
    <source>
        <dbReference type="EMBL" id="MBS4198236.1"/>
    </source>
</evidence>
<dbReference type="Proteomes" id="UP000682713">
    <property type="component" value="Unassembled WGS sequence"/>
</dbReference>
<feature type="transmembrane region" description="Helical" evidence="1">
    <location>
        <begin position="20"/>
        <end position="37"/>
    </location>
</feature>
<feature type="transmembrane region" description="Helical" evidence="1">
    <location>
        <begin position="139"/>
        <end position="161"/>
    </location>
</feature>
<keyword evidence="1" id="KW-0472">Membrane</keyword>
<accession>A0A942THM3</accession>
<proteinExistence type="predicted"/>
<name>A0A942THM3_9BACI</name>
<feature type="transmembrane region" description="Helical" evidence="1">
    <location>
        <begin position="57"/>
        <end position="76"/>
    </location>
</feature>
<organism evidence="2 3">
    <name type="scientific">Lederbergia citrisecunda</name>
    <dbReference type="NCBI Taxonomy" id="2833583"/>
    <lineage>
        <taxon>Bacteria</taxon>
        <taxon>Bacillati</taxon>
        <taxon>Bacillota</taxon>
        <taxon>Bacilli</taxon>
        <taxon>Bacillales</taxon>
        <taxon>Bacillaceae</taxon>
        <taxon>Lederbergia</taxon>
    </lineage>
</organism>
<dbReference type="EMBL" id="JAGYPJ010000001">
    <property type="protein sequence ID" value="MBS4198236.1"/>
    <property type="molecule type" value="Genomic_DNA"/>
</dbReference>
<gene>
    <name evidence="2" type="ORF">KHA93_00995</name>
</gene>